<proteinExistence type="predicted"/>
<evidence type="ECO:0000313" key="1">
    <source>
        <dbReference type="EMBL" id="MBB5017503.1"/>
    </source>
</evidence>
<comment type="caution">
    <text evidence="1">The sequence shown here is derived from an EMBL/GenBank/DDBJ whole genome shotgun (WGS) entry which is preliminary data.</text>
</comment>
<reference evidence="1 2" key="1">
    <citation type="submission" date="2020-08" db="EMBL/GenBank/DDBJ databases">
        <title>Genomic Encyclopedia of Type Strains, Phase IV (KMG-IV): sequencing the most valuable type-strain genomes for metagenomic binning, comparative biology and taxonomic classification.</title>
        <authorList>
            <person name="Goeker M."/>
        </authorList>
    </citation>
    <scope>NUCLEOTIDE SEQUENCE [LARGE SCALE GENOMIC DNA]</scope>
    <source>
        <strain evidence="1 2">DSM 27165</strain>
    </source>
</reference>
<gene>
    <name evidence="1" type="ORF">HNQ59_000772</name>
</gene>
<dbReference type="AlphaFoldDB" id="A0A840MMT2"/>
<accession>A0A840MMT2</accession>
<evidence type="ECO:0000313" key="2">
    <source>
        <dbReference type="Proteomes" id="UP000575898"/>
    </source>
</evidence>
<keyword evidence="2" id="KW-1185">Reference proteome</keyword>
<dbReference type="EMBL" id="JACHHY010000004">
    <property type="protein sequence ID" value="MBB5017503.1"/>
    <property type="molecule type" value="Genomic_DNA"/>
</dbReference>
<dbReference type="Proteomes" id="UP000575898">
    <property type="component" value="Unassembled WGS sequence"/>
</dbReference>
<name>A0A840MMT2_9PROT</name>
<dbReference type="RefSeq" id="WP_184035427.1">
    <property type="nucleotide sequence ID" value="NZ_JACHHY010000004.1"/>
</dbReference>
<organism evidence="1 2">
    <name type="scientific">Chitinivorax tropicus</name>
    <dbReference type="NCBI Taxonomy" id="714531"/>
    <lineage>
        <taxon>Bacteria</taxon>
        <taxon>Pseudomonadati</taxon>
        <taxon>Pseudomonadota</taxon>
        <taxon>Betaproteobacteria</taxon>
        <taxon>Chitinivorax</taxon>
    </lineage>
</organism>
<protein>
    <submittedName>
        <fullName evidence="1">Uncharacterized protein</fullName>
    </submittedName>
</protein>
<sequence>MLVYANNFSFEPKNGTEQIIQLVAKWVGQRAKQHVNAKRLAEGIRELRLDDGSTLTSRATVSVEKKATLTFPR</sequence>